<dbReference type="Proteomes" id="UP001222027">
    <property type="component" value="Unassembled WGS sequence"/>
</dbReference>
<organism evidence="1 2">
    <name type="scientific">Ensete ventricosum</name>
    <name type="common">Abyssinian banana</name>
    <name type="synonym">Musa ensete</name>
    <dbReference type="NCBI Taxonomy" id="4639"/>
    <lineage>
        <taxon>Eukaryota</taxon>
        <taxon>Viridiplantae</taxon>
        <taxon>Streptophyta</taxon>
        <taxon>Embryophyta</taxon>
        <taxon>Tracheophyta</taxon>
        <taxon>Spermatophyta</taxon>
        <taxon>Magnoliopsida</taxon>
        <taxon>Liliopsida</taxon>
        <taxon>Zingiberales</taxon>
        <taxon>Musaceae</taxon>
        <taxon>Ensete</taxon>
    </lineage>
</organism>
<evidence type="ECO:0000313" key="2">
    <source>
        <dbReference type="Proteomes" id="UP001222027"/>
    </source>
</evidence>
<sequence length="121" mass="13351">MTPDEADAVVIGSSSPGNLPTIGAAIPCDVKVVLGLQCYSFTDIFQSGAVCLPVCPTVYRSLWWFAGSAHICFSAFEIRDHLLALLCGLDMDKKLKMDWRREMVGQMVNDKNSGQRSYLFL</sequence>
<proteinExistence type="predicted"/>
<comment type="caution">
    <text evidence="1">The sequence shown here is derived from an EMBL/GenBank/DDBJ whole genome shotgun (WGS) entry which is preliminary data.</text>
</comment>
<gene>
    <name evidence="1" type="ORF">OPV22_034500</name>
</gene>
<dbReference type="EMBL" id="JAQQAF010000009">
    <property type="protein sequence ID" value="KAJ8461574.1"/>
    <property type="molecule type" value="Genomic_DNA"/>
</dbReference>
<name>A0AAV8PPS4_ENSVE</name>
<reference evidence="1 2" key="1">
    <citation type="submission" date="2022-12" db="EMBL/GenBank/DDBJ databases">
        <title>Chromosome-scale assembly of the Ensete ventricosum genome.</title>
        <authorList>
            <person name="Dussert Y."/>
            <person name="Stocks J."/>
            <person name="Wendawek A."/>
            <person name="Woldeyes F."/>
            <person name="Nichols R.A."/>
            <person name="Borrell J.S."/>
        </authorList>
    </citation>
    <scope>NUCLEOTIDE SEQUENCE [LARGE SCALE GENOMIC DNA]</scope>
    <source>
        <strain evidence="2">cv. Maze</strain>
        <tissue evidence="1">Seeds</tissue>
    </source>
</reference>
<protein>
    <submittedName>
        <fullName evidence="1">Uncharacterized protein</fullName>
    </submittedName>
</protein>
<accession>A0AAV8PPS4</accession>
<evidence type="ECO:0000313" key="1">
    <source>
        <dbReference type="EMBL" id="KAJ8461574.1"/>
    </source>
</evidence>
<dbReference type="AlphaFoldDB" id="A0AAV8PPS4"/>
<keyword evidence="2" id="KW-1185">Reference proteome</keyword>